<accession>A0A1E1LQH3</accession>
<dbReference type="EMBL" id="FJUW01000076">
    <property type="protein sequence ID" value="CZT12751.1"/>
    <property type="molecule type" value="Genomic_DNA"/>
</dbReference>
<organism evidence="1 2">
    <name type="scientific">Rhynchosporium graminicola</name>
    <dbReference type="NCBI Taxonomy" id="2792576"/>
    <lineage>
        <taxon>Eukaryota</taxon>
        <taxon>Fungi</taxon>
        <taxon>Dikarya</taxon>
        <taxon>Ascomycota</taxon>
        <taxon>Pezizomycotina</taxon>
        <taxon>Leotiomycetes</taxon>
        <taxon>Helotiales</taxon>
        <taxon>Ploettnerulaceae</taxon>
        <taxon>Rhynchosporium</taxon>
    </lineage>
</organism>
<dbReference type="AlphaFoldDB" id="A0A1E1LQH3"/>
<keyword evidence="2" id="KW-1185">Reference proteome</keyword>
<protein>
    <submittedName>
        <fullName evidence="1">Uncharacterized protein</fullName>
    </submittedName>
</protein>
<evidence type="ECO:0000313" key="2">
    <source>
        <dbReference type="Proteomes" id="UP000178129"/>
    </source>
</evidence>
<dbReference type="InParanoid" id="A0A1E1LQH3"/>
<gene>
    <name evidence="1" type="ORF">RCO7_03642</name>
</gene>
<name>A0A1E1LQH3_9HELO</name>
<dbReference type="Proteomes" id="UP000178129">
    <property type="component" value="Unassembled WGS sequence"/>
</dbReference>
<comment type="caution">
    <text evidence="1">The sequence shown here is derived from an EMBL/GenBank/DDBJ whole genome shotgun (WGS) entry which is preliminary data.</text>
</comment>
<reference evidence="2" key="1">
    <citation type="submission" date="2016-03" db="EMBL/GenBank/DDBJ databases">
        <authorList>
            <person name="Ploux O."/>
        </authorList>
    </citation>
    <scope>NUCLEOTIDE SEQUENCE [LARGE SCALE GENOMIC DNA]</scope>
    <source>
        <strain evidence="2">UK7</strain>
    </source>
</reference>
<proteinExistence type="predicted"/>
<sequence length="227" mass="26004">MNQSIRFLKADGTSCKALYAQSFDPIEWTEVIPPSRKKTLQSLILDHRCWEALRKGELNELFIMLPSLRELILPIYDWGDLGQLIMFNFEFDVFPSVDNMREVDTYIGAVQCTKLNKDRVVYISGALHIPTLDKNEYRNWTEMKTDLESEGEEIITPGMLEKEITEIVKVALVSTDVEMGGNLIDMDPREVKITDSEDDSNPCVVKRVSRSGNIWNQSREDVDHVAS</sequence>
<evidence type="ECO:0000313" key="1">
    <source>
        <dbReference type="EMBL" id="CZT12751.1"/>
    </source>
</evidence>